<evidence type="ECO:0000256" key="1">
    <source>
        <dbReference type="ARBA" id="ARBA00008007"/>
    </source>
</evidence>
<gene>
    <name evidence="3" type="ORF">A6E74_07730</name>
</gene>
<dbReference type="Gene3D" id="3.40.50.2020">
    <property type="match status" value="1"/>
</dbReference>
<dbReference type="AlphaFoldDB" id="A0A179EQC3"/>
<protein>
    <submittedName>
        <fullName evidence="3">Competence protein ComF</fullName>
    </submittedName>
</protein>
<evidence type="ECO:0000259" key="2">
    <source>
        <dbReference type="Pfam" id="PF00156"/>
    </source>
</evidence>
<organism evidence="3 4">
    <name type="scientific">Enterococcus thailandicus</name>
    <dbReference type="NCBI Taxonomy" id="417368"/>
    <lineage>
        <taxon>Bacteria</taxon>
        <taxon>Bacillati</taxon>
        <taxon>Bacillota</taxon>
        <taxon>Bacilli</taxon>
        <taxon>Lactobacillales</taxon>
        <taxon>Enterococcaceae</taxon>
        <taxon>Enterococcus</taxon>
    </lineage>
</organism>
<keyword evidence="4" id="KW-1185">Reference proteome</keyword>
<dbReference type="InterPro" id="IPR000836">
    <property type="entry name" value="PRTase_dom"/>
</dbReference>
<reference evidence="3 4" key="1">
    <citation type="submission" date="2016-04" db="EMBL/GenBank/DDBJ databases">
        <title>Draft genome of an Enterococcus thailandicus strain isolated from bovine feces.</title>
        <authorList>
            <person name="Beukers A.G."/>
            <person name="Zaheer R."/>
            <person name="Goji N."/>
            <person name="Cook S.R."/>
            <person name="Amoako K."/>
            <person name="Chaves A.V."/>
            <person name="Ward M.P."/>
            <person name="Mcallister T.A."/>
        </authorList>
    </citation>
    <scope>NUCLEOTIDE SEQUENCE [LARGE SCALE GENOMIC DNA]</scope>
    <source>
        <strain evidence="3 4">F0711D 46</strain>
    </source>
</reference>
<dbReference type="Pfam" id="PF00156">
    <property type="entry name" value="Pribosyltran"/>
    <property type="match status" value="1"/>
</dbReference>
<dbReference type="SUPFAM" id="SSF53271">
    <property type="entry name" value="PRTase-like"/>
    <property type="match status" value="1"/>
</dbReference>
<feature type="domain" description="Phosphoribosyltransferase" evidence="2">
    <location>
        <begin position="142"/>
        <end position="233"/>
    </location>
</feature>
<comment type="similarity">
    <text evidence="1">Belongs to the ComF/GntX family.</text>
</comment>
<dbReference type="PANTHER" id="PTHR47505:SF1">
    <property type="entry name" value="DNA UTILIZATION PROTEIN YHGH"/>
    <property type="match status" value="1"/>
</dbReference>
<dbReference type="PANTHER" id="PTHR47505">
    <property type="entry name" value="DNA UTILIZATION PROTEIN YHGH"/>
    <property type="match status" value="1"/>
</dbReference>
<proteinExistence type="inferred from homology"/>
<dbReference type="InterPro" id="IPR051910">
    <property type="entry name" value="ComF/GntX_DNA_util-trans"/>
</dbReference>
<dbReference type="InterPro" id="IPR029057">
    <property type="entry name" value="PRTase-like"/>
</dbReference>
<dbReference type="EMBL" id="LWMN01000013">
    <property type="protein sequence ID" value="OAQ55374.1"/>
    <property type="molecule type" value="Genomic_DNA"/>
</dbReference>
<sequence>MKCCYCQKSIIKNLTIKELLQPKKSSELCWQCAKLFTPLSTVNSCDGCQKSLLESEKQFVQSQKTFCTDCLYWKNRYPTYDFCHRSFFQYDEAMQAWFQQYKFIGDVRLAKTFEKQWQSLPKRFPDYLFCPIPLSNERLAQRGFNQVSQMLTEARVTFQSLLDRVKHQSAQTQHSREERLAMPQPFALGVEPEQIKQCKILLIDDVYTTGQTLFHAAACLAEHQPTKIRTFSLAR</sequence>
<evidence type="ECO:0000313" key="4">
    <source>
        <dbReference type="Proteomes" id="UP000078516"/>
    </source>
</evidence>
<comment type="caution">
    <text evidence="3">The sequence shown here is derived from an EMBL/GenBank/DDBJ whole genome shotgun (WGS) entry which is preliminary data.</text>
</comment>
<dbReference type="Proteomes" id="UP000078516">
    <property type="component" value="Unassembled WGS sequence"/>
</dbReference>
<accession>A0A179EQC3</accession>
<evidence type="ECO:0000313" key="3">
    <source>
        <dbReference type="EMBL" id="OAQ55374.1"/>
    </source>
</evidence>
<name>A0A179EQC3_ENTTH</name>
<dbReference type="CDD" id="cd06223">
    <property type="entry name" value="PRTases_typeI"/>
    <property type="match status" value="1"/>
</dbReference>